<dbReference type="AlphaFoldDB" id="A0A064CEY3"/>
<organism evidence="1 2">
    <name type="scientific">Mycolicibacterium aromaticivorans JS19b1 = JCM 16368</name>
    <dbReference type="NCBI Taxonomy" id="1440774"/>
    <lineage>
        <taxon>Bacteria</taxon>
        <taxon>Bacillati</taxon>
        <taxon>Actinomycetota</taxon>
        <taxon>Actinomycetes</taxon>
        <taxon>Mycobacteriales</taxon>
        <taxon>Mycobacteriaceae</taxon>
        <taxon>Mycolicibacterium</taxon>
    </lineage>
</organism>
<name>A0A064CEY3_9MYCO</name>
<proteinExistence type="predicted"/>
<dbReference type="eggNOG" id="ENOG5030S89">
    <property type="taxonomic scope" value="Bacteria"/>
</dbReference>
<dbReference type="STRING" id="1440774.Y900_004665"/>
<protein>
    <submittedName>
        <fullName evidence="1">Uncharacterized protein</fullName>
    </submittedName>
</protein>
<comment type="caution">
    <text evidence="1">The sequence shown here is derived from an EMBL/GenBank/DDBJ whole genome shotgun (WGS) entry which is preliminary data.</text>
</comment>
<dbReference type="EMBL" id="JALN02000001">
    <property type="protein sequence ID" value="KDE98251.1"/>
    <property type="molecule type" value="Genomic_DNA"/>
</dbReference>
<evidence type="ECO:0000313" key="2">
    <source>
        <dbReference type="Proteomes" id="UP000022835"/>
    </source>
</evidence>
<accession>A0A064CEY3</accession>
<keyword evidence="2" id="KW-1185">Reference proteome</keyword>
<evidence type="ECO:0000313" key="1">
    <source>
        <dbReference type="EMBL" id="KDE98251.1"/>
    </source>
</evidence>
<sequence length="202" mass="22531">MRPTAAAWRLTAGVVAGICFGLTGVVGSASADPSENYEAPTPLPIVVPTPTDWQPQFPFPFDNYRRYVTDADVNAERDMCQWFNAQYYELKGQIERLNNTIVRNNGNFAADGVTQQVDIVTANIDRALDFLAPRAQALTQSYDHAGDMYFPIYQGDSFYGLWQQLSNVGNGLTARQPTWFTGPSFARAQHWGSKINRSHVCQ</sequence>
<dbReference type="RefSeq" id="WP_237752502.1">
    <property type="nucleotide sequence ID" value="NZ_JALN02000001.1"/>
</dbReference>
<dbReference type="Proteomes" id="UP000022835">
    <property type="component" value="Unassembled WGS sequence"/>
</dbReference>
<reference evidence="1" key="1">
    <citation type="submission" date="2014-05" db="EMBL/GenBank/DDBJ databases">
        <title>Genome sequence of Mycobacterium aromaticivorans strain JS19b1T (= DSM 45407T).</title>
        <authorList>
            <person name="Kwak Y."/>
            <person name="Park G.-S."/>
            <person name="Li Q.X."/>
            <person name="Lee S.-E."/>
            <person name="Shin J.-H."/>
        </authorList>
    </citation>
    <scope>NUCLEOTIDE SEQUENCE [LARGE SCALE GENOMIC DNA]</scope>
    <source>
        <strain evidence="1">JS19b1</strain>
    </source>
</reference>
<gene>
    <name evidence="1" type="ORF">Y900_004665</name>
</gene>